<evidence type="ECO:0000313" key="2">
    <source>
        <dbReference type="Proteomes" id="UP000284716"/>
    </source>
</evidence>
<proteinExistence type="predicted"/>
<name>A0A422M8P5_LACPA</name>
<accession>A0A422M8P5</accession>
<dbReference type="CDD" id="cd02042">
    <property type="entry name" value="ParAB_family"/>
    <property type="match status" value="1"/>
</dbReference>
<evidence type="ECO:0000313" key="1">
    <source>
        <dbReference type="EMBL" id="RND84408.1"/>
    </source>
</evidence>
<dbReference type="RefSeq" id="WP_003598690.1">
    <property type="nucleotide sequence ID" value="NZ_JDWK01000129.1"/>
</dbReference>
<gene>
    <name evidence="1" type="ORF">FAM18157_00190</name>
</gene>
<dbReference type="Pfam" id="PF13614">
    <property type="entry name" value="AAA_31"/>
    <property type="match status" value="1"/>
</dbReference>
<dbReference type="EMBL" id="LKFS01000017">
    <property type="protein sequence ID" value="RND84408.1"/>
    <property type="molecule type" value="Genomic_DNA"/>
</dbReference>
<dbReference type="PANTHER" id="PTHR13696:SF52">
    <property type="entry name" value="PARA FAMILY PROTEIN CT_582"/>
    <property type="match status" value="1"/>
</dbReference>
<dbReference type="Proteomes" id="UP000284716">
    <property type="component" value="Unassembled WGS sequence"/>
</dbReference>
<organism evidence="1 2">
    <name type="scientific">Lacticaseibacillus paracasei</name>
    <name type="common">Lactobacillus paracasei</name>
    <dbReference type="NCBI Taxonomy" id="1597"/>
    <lineage>
        <taxon>Bacteria</taxon>
        <taxon>Bacillati</taxon>
        <taxon>Bacillota</taxon>
        <taxon>Bacilli</taxon>
        <taxon>Lactobacillales</taxon>
        <taxon>Lactobacillaceae</taxon>
        <taxon>Lacticaseibacillus</taxon>
    </lineage>
</organism>
<dbReference type="SUPFAM" id="SSF52540">
    <property type="entry name" value="P-loop containing nucleoside triphosphate hydrolases"/>
    <property type="match status" value="1"/>
</dbReference>
<sequence length="307" mass="35051">MEEKHDGRVVVLTNMKGGIGKTTDNDLLAVVASQMFGKKVLLIDYDQQGNTTANISRTFNVPVFERSFAKAVMVKDFESGITQVSQNLYIMPTSITSKELNDWLKDTYKDEYSQHLAFVDPLNKLRQQFDLILFDCPPSTDHVVDAVLTAADYVIPLQELKAFAMESTSKFINEVLMPIVTSYAEESRVQILGIIPVLWSRRRDLQMNHYNDLYTKYGEENIFATPIKSSDRLELFGETGIQLNDYVDRRMWSVFADIFCEMNDRIAYYESTGDMEGFSYTPQYSDAVQNKVLPKGKEIEINGITTK</sequence>
<protein>
    <submittedName>
        <fullName evidence="1">Sporulation initiation inhibitor protein soj</fullName>
    </submittedName>
</protein>
<dbReference type="InterPro" id="IPR050678">
    <property type="entry name" value="DNA_Partitioning_ATPase"/>
</dbReference>
<dbReference type="PANTHER" id="PTHR13696">
    <property type="entry name" value="P-LOOP CONTAINING NUCLEOSIDE TRIPHOSPHATE HYDROLASE"/>
    <property type="match status" value="1"/>
</dbReference>
<dbReference type="AlphaFoldDB" id="A0A422M8P5"/>
<dbReference type="InterPro" id="IPR027417">
    <property type="entry name" value="P-loop_NTPase"/>
</dbReference>
<dbReference type="NCBIfam" id="NF041283">
    <property type="entry name" value="PrgP"/>
    <property type="match status" value="1"/>
</dbReference>
<reference evidence="1 2" key="1">
    <citation type="journal article" date="2018" name="Front. Microbiol.">
        <title>Conversion of Methionine to Cysteine in Lactobacillus paracasei Depends on the Highly Mobile cysK-ctl-cysE Gene Cluster.</title>
        <authorList>
            <person name="Wuthrich D."/>
            <person name="Irmler S."/>
            <person name="Berthoud H."/>
            <person name="Guggenbuhl B."/>
            <person name="Eugster E."/>
            <person name="Bruggmann R."/>
        </authorList>
    </citation>
    <scope>NUCLEOTIDE SEQUENCE [LARGE SCALE GENOMIC DNA]</scope>
    <source>
        <strain evidence="1 2">FAM18157</strain>
    </source>
</reference>
<dbReference type="Gene3D" id="3.40.50.300">
    <property type="entry name" value="P-loop containing nucleotide triphosphate hydrolases"/>
    <property type="match status" value="1"/>
</dbReference>
<comment type="caution">
    <text evidence="1">The sequence shown here is derived from an EMBL/GenBank/DDBJ whole genome shotgun (WGS) entry which is preliminary data.</text>
</comment>
<dbReference type="InterPro" id="IPR025669">
    <property type="entry name" value="AAA_dom"/>
</dbReference>